<sequence length="118" mass="12362">MSGIFCARKRKLNSSSEILGSVPFSPFTAILGVPDASLKTNKLVGKIPVTKIPLLGLPKPNLFFTSTSSTSISNSSGNLTIFFFGVLPTDSPVSSVTNVGSLDPLFSLVFTVAEPQLG</sequence>
<evidence type="ECO:0000313" key="2">
    <source>
        <dbReference type="EMBL" id="CAB4725706.1"/>
    </source>
</evidence>
<evidence type="ECO:0000313" key="1">
    <source>
        <dbReference type="EMBL" id="CAB4605991.1"/>
    </source>
</evidence>
<accession>A0A6J7D7E1</accession>
<dbReference type="EMBL" id="CAEZYJ010000156">
    <property type="protein sequence ID" value="CAB4725706.1"/>
    <property type="molecule type" value="Genomic_DNA"/>
</dbReference>
<evidence type="ECO:0000313" key="5">
    <source>
        <dbReference type="EMBL" id="CAB5038545.1"/>
    </source>
</evidence>
<protein>
    <submittedName>
        <fullName evidence="4">Unannotated protein</fullName>
    </submittedName>
</protein>
<evidence type="ECO:0000313" key="3">
    <source>
        <dbReference type="EMBL" id="CAB4774561.1"/>
    </source>
</evidence>
<reference evidence="4" key="1">
    <citation type="submission" date="2020-05" db="EMBL/GenBank/DDBJ databases">
        <authorList>
            <person name="Chiriac C."/>
            <person name="Salcher M."/>
            <person name="Ghai R."/>
            <person name="Kavagutti S V."/>
        </authorList>
    </citation>
    <scope>NUCLEOTIDE SEQUENCE</scope>
</reference>
<name>A0A6J7D7E1_9ZZZZ</name>
<dbReference type="EMBL" id="CAFBPY010000112">
    <property type="protein sequence ID" value="CAB5038545.1"/>
    <property type="molecule type" value="Genomic_DNA"/>
</dbReference>
<evidence type="ECO:0000313" key="4">
    <source>
        <dbReference type="EMBL" id="CAB4866707.1"/>
    </source>
</evidence>
<dbReference type="AlphaFoldDB" id="A0A6J7D7E1"/>
<dbReference type="EMBL" id="CAFBLI010000045">
    <property type="protein sequence ID" value="CAB4866707.1"/>
    <property type="molecule type" value="Genomic_DNA"/>
</dbReference>
<gene>
    <name evidence="1" type="ORF">UFOPK1811_01125</name>
    <name evidence="2" type="ORF">UFOPK2659_00959</name>
    <name evidence="3" type="ORF">UFOPK2922_00565</name>
    <name evidence="4" type="ORF">UFOPK3306_00722</name>
    <name evidence="5" type="ORF">UFOPK4209_00757</name>
</gene>
<dbReference type="EMBL" id="CAEZZS010000018">
    <property type="protein sequence ID" value="CAB4774561.1"/>
    <property type="molecule type" value="Genomic_DNA"/>
</dbReference>
<dbReference type="EMBL" id="CAEZUJ010000057">
    <property type="protein sequence ID" value="CAB4605991.1"/>
    <property type="molecule type" value="Genomic_DNA"/>
</dbReference>
<organism evidence="4">
    <name type="scientific">freshwater metagenome</name>
    <dbReference type="NCBI Taxonomy" id="449393"/>
    <lineage>
        <taxon>unclassified sequences</taxon>
        <taxon>metagenomes</taxon>
        <taxon>ecological metagenomes</taxon>
    </lineage>
</organism>
<proteinExistence type="predicted"/>